<dbReference type="Proteomes" id="UP000185003">
    <property type="component" value="Unassembled WGS sequence"/>
</dbReference>
<dbReference type="GO" id="GO:0006355">
    <property type="term" value="P:regulation of DNA-templated transcription"/>
    <property type="evidence" value="ECO:0007669"/>
    <property type="project" value="TreeGrafter"/>
</dbReference>
<name>A0A1N6G4V2_9BACT</name>
<dbReference type="RefSeq" id="WP_074239624.1">
    <property type="nucleotide sequence ID" value="NZ_FSRA01000001.1"/>
</dbReference>
<dbReference type="PROSITE" id="PS50110">
    <property type="entry name" value="RESPONSE_REGULATORY"/>
    <property type="match status" value="1"/>
</dbReference>
<dbReference type="InterPro" id="IPR011006">
    <property type="entry name" value="CheY-like_superfamily"/>
</dbReference>
<dbReference type="STRING" id="536979.SAMN04488055_2576"/>
<dbReference type="GO" id="GO:0032993">
    <property type="term" value="C:protein-DNA complex"/>
    <property type="evidence" value="ECO:0007669"/>
    <property type="project" value="TreeGrafter"/>
</dbReference>
<dbReference type="PANTHER" id="PTHR48111:SF69">
    <property type="entry name" value="RESPONSE REGULATOR RECEIVER"/>
    <property type="match status" value="1"/>
</dbReference>
<keyword evidence="1" id="KW-0238">DNA-binding</keyword>
<dbReference type="EMBL" id="FSRA01000001">
    <property type="protein sequence ID" value="SIO02481.1"/>
    <property type="molecule type" value="Genomic_DNA"/>
</dbReference>
<dbReference type="SMART" id="SM00850">
    <property type="entry name" value="LytTR"/>
    <property type="match status" value="1"/>
</dbReference>
<dbReference type="Pfam" id="PF04397">
    <property type="entry name" value="LytTR"/>
    <property type="match status" value="1"/>
</dbReference>
<evidence type="ECO:0000259" key="4">
    <source>
        <dbReference type="PROSITE" id="PS50930"/>
    </source>
</evidence>
<dbReference type="GO" id="GO:0000156">
    <property type="term" value="F:phosphorelay response regulator activity"/>
    <property type="evidence" value="ECO:0007669"/>
    <property type="project" value="TreeGrafter"/>
</dbReference>
<reference evidence="5 6" key="1">
    <citation type="submission" date="2016-11" db="EMBL/GenBank/DDBJ databases">
        <authorList>
            <person name="Jaros S."/>
            <person name="Januszkiewicz K."/>
            <person name="Wedrychowicz H."/>
        </authorList>
    </citation>
    <scope>NUCLEOTIDE SEQUENCE [LARGE SCALE GENOMIC DNA]</scope>
    <source>
        <strain evidence="5 6">DSM 24787</strain>
    </source>
</reference>
<dbReference type="GO" id="GO:0005829">
    <property type="term" value="C:cytosol"/>
    <property type="evidence" value="ECO:0007669"/>
    <property type="project" value="TreeGrafter"/>
</dbReference>
<evidence type="ECO:0000313" key="6">
    <source>
        <dbReference type="Proteomes" id="UP000185003"/>
    </source>
</evidence>
<dbReference type="PROSITE" id="PS50930">
    <property type="entry name" value="HTH_LYTTR"/>
    <property type="match status" value="1"/>
</dbReference>
<dbReference type="GO" id="GO:0000976">
    <property type="term" value="F:transcription cis-regulatory region binding"/>
    <property type="evidence" value="ECO:0007669"/>
    <property type="project" value="TreeGrafter"/>
</dbReference>
<feature type="modified residue" description="4-aspartylphosphate" evidence="2">
    <location>
        <position position="55"/>
    </location>
</feature>
<gene>
    <name evidence="5" type="ORF">SAMN04488055_2576</name>
</gene>
<sequence length="249" mass="28730">MRILIIEDEDNAAQQLESLIRDLVGSPEFAGVIDNVEEAVDLLATKPRIDLMFLDINLSDGLSFEIFRDIKVDIPVIFTTAYDQYAIRAFELNSIDYLLKPIRKEKLQQALDKYFRLENRHTLEQVSKLLVAPPNYKRNFLVPCKDKLIPVNVNEFAWFELNGGVVKGMRLDKSILIMEEKSLEELSAVLDPGQFYRANRQYLVSRPAIREVSYYFNGRLYLKINPATGEKVLVSKAKAGDFRQWMNGY</sequence>
<dbReference type="Gene3D" id="3.40.50.2300">
    <property type="match status" value="1"/>
</dbReference>
<feature type="domain" description="HTH LytTR-type" evidence="4">
    <location>
        <begin position="182"/>
        <end position="248"/>
    </location>
</feature>
<accession>A0A1N6G4V2</accession>
<dbReference type="AlphaFoldDB" id="A0A1N6G4V2"/>
<evidence type="ECO:0000256" key="1">
    <source>
        <dbReference type="ARBA" id="ARBA00023125"/>
    </source>
</evidence>
<dbReference type="InterPro" id="IPR039420">
    <property type="entry name" value="WalR-like"/>
</dbReference>
<dbReference type="InterPro" id="IPR001789">
    <property type="entry name" value="Sig_transdc_resp-reg_receiver"/>
</dbReference>
<protein>
    <submittedName>
        <fullName evidence="5">Two component transcriptional regulator, LytTR family</fullName>
    </submittedName>
</protein>
<dbReference type="Gene3D" id="2.40.50.1020">
    <property type="entry name" value="LytTr DNA-binding domain"/>
    <property type="match status" value="1"/>
</dbReference>
<keyword evidence="2" id="KW-0597">Phosphoprotein</keyword>
<proteinExistence type="predicted"/>
<evidence type="ECO:0000259" key="3">
    <source>
        <dbReference type="PROSITE" id="PS50110"/>
    </source>
</evidence>
<organism evidence="5 6">
    <name type="scientific">Chitinophaga niabensis</name>
    <dbReference type="NCBI Taxonomy" id="536979"/>
    <lineage>
        <taxon>Bacteria</taxon>
        <taxon>Pseudomonadati</taxon>
        <taxon>Bacteroidota</taxon>
        <taxon>Chitinophagia</taxon>
        <taxon>Chitinophagales</taxon>
        <taxon>Chitinophagaceae</taxon>
        <taxon>Chitinophaga</taxon>
    </lineage>
</organism>
<evidence type="ECO:0000256" key="2">
    <source>
        <dbReference type="PROSITE-ProRule" id="PRU00169"/>
    </source>
</evidence>
<dbReference type="Pfam" id="PF00072">
    <property type="entry name" value="Response_reg"/>
    <property type="match status" value="1"/>
</dbReference>
<evidence type="ECO:0000313" key="5">
    <source>
        <dbReference type="EMBL" id="SIO02481.1"/>
    </source>
</evidence>
<dbReference type="SMART" id="SM00448">
    <property type="entry name" value="REC"/>
    <property type="match status" value="1"/>
</dbReference>
<keyword evidence="6" id="KW-1185">Reference proteome</keyword>
<dbReference type="InterPro" id="IPR007492">
    <property type="entry name" value="LytTR_DNA-bd_dom"/>
</dbReference>
<dbReference type="SUPFAM" id="SSF52172">
    <property type="entry name" value="CheY-like"/>
    <property type="match status" value="1"/>
</dbReference>
<dbReference type="OrthoDB" id="2168082at2"/>
<dbReference type="PANTHER" id="PTHR48111">
    <property type="entry name" value="REGULATOR OF RPOS"/>
    <property type="match status" value="1"/>
</dbReference>
<feature type="domain" description="Response regulatory" evidence="3">
    <location>
        <begin position="2"/>
        <end position="115"/>
    </location>
</feature>